<dbReference type="SUPFAM" id="SSF52518">
    <property type="entry name" value="Thiamin diphosphate-binding fold (THDP-binding)"/>
    <property type="match status" value="2"/>
</dbReference>
<dbReference type="SUPFAM" id="SSF52467">
    <property type="entry name" value="DHS-like NAD/FAD-binding domain"/>
    <property type="match status" value="1"/>
</dbReference>
<name>A0A1F7IUI7_9BACT</name>
<dbReference type="EMBL" id="MGAL01000036">
    <property type="protein sequence ID" value="OGK47021.1"/>
    <property type="molecule type" value="Genomic_DNA"/>
</dbReference>
<dbReference type="Pfam" id="PF02776">
    <property type="entry name" value="TPP_enzyme_N"/>
    <property type="match status" value="1"/>
</dbReference>
<dbReference type="Proteomes" id="UP000177141">
    <property type="component" value="Unassembled WGS sequence"/>
</dbReference>
<dbReference type="InterPro" id="IPR029061">
    <property type="entry name" value="THDP-binding"/>
</dbReference>
<dbReference type="InterPro" id="IPR045229">
    <property type="entry name" value="TPP_enz"/>
</dbReference>
<dbReference type="Pfam" id="PF00205">
    <property type="entry name" value="TPP_enzyme_M"/>
    <property type="match status" value="1"/>
</dbReference>
<dbReference type="GO" id="GO:0030976">
    <property type="term" value="F:thiamine pyrophosphate binding"/>
    <property type="evidence" value="ECO:0007669"/>
    <property type="project" value="InterPro"/>
</dbReference>
<keyword evidence="2 3" id="KW-0786">Thiamine pyrophosphate</keyword>
<gene>
    <name evidence="7" type="ORF">A3A93_02775</name>
</gene>
<proteinExistence type="inferred from homology"/>
<dbReference type="AlphaFoldDB" id="A0A1F7IUI7"/>
<dbReference type="GO" id="GO:0005948">
    <property type="term" value="C:acetolactate synthase complex"/>
    <property type="evidence" value="ECO:0007669"/>
    <property type="project" value="TreeGrafter"/>
</dbReference>
<dbReference type="GO" id="GO:0009099">
    <property type="term" value="P:L-valine biosynthetic process"/>
    <property type="evidence" value="ECO:0007669"/>
    <property type="project" value="TreeGrafter"/>
</dbReference>
<dbReference type="PANTHER" id="PTHR18968:SF142">
    <property type="entry name" value="ACETOLACTATE SYNTHASE"/>
    <property type="match status" value="1"/>
</dbReference>
<dbReference type="InterPro" id="IPR012000">
    <property type="entry name" value="Thiamin_PyroP_enz_cen_dom"/>
</dbReference>
<protein>
    <recommendedName>
        <fullName evidence="9">Acetolactate synthase</fullName>
    </recommendedName>
</protein>
<sequence length="593" mass="66931">MNVSDYIINFLIQKKVDTIFMITGGQAMFLNDAVSRSKKIKYICNHHEQAVGMAAEAYGRISGKLGVALVTAGPASVNVMNGVVGAWVDSSPMLVLSGQSPLTFVQYQQKHKIRQYGIQGINIKPLVGSITKFFVTVDDPSLIKYYIQKAYYLAFNGRPGPVWLDVPLDIQRMEVPKKMLKEFIPPIDDNLINTRLKKDSHEILNAISKAKRPIIIAGQGVRLCGAVKDFQLLVKKLQIPILTSRLGIDLIESENKLYVGRPGTYGERAAHFAIQNADLIVVLGSRLSSSTIGHNPKDFGRHAKKIMVDIDVEELNKPGVDIQFKINQNVKNVIEELVKQLNTFKLPKYDEWIKKCNFWKQKYPVVLPEYKNEKPVNSYYFVDRLSKLVNEKSTILVDTGSCFHVACQTWKVKKNQRFMTTGGISTMGYWVAGIGAHMALKKNKTIIITGDGSMQFNIQELATIKQNKLPVKIFIFNNNGYLLIRHTQVNYMNKRLIGVDEKSGLWCPDALKIAASYEIKGVRINSVWEVDRKIKEVLSYKGPVICDVMTPHWQALIPRSASVKDKDGSLIAKPFEDMYPFLPKEELESNMMK</sequence>
<comment type="similarity">
    <text evidence="1 3">Belongs to the TPP enzyme family.</text>
</comment>
<dbReference type="PANTHER" id="PTHR18968">
    <property type="entry name" value="THIAMINE PYROPHOSPHATE ENZYMES"/>
    <property type="match status" value="1"/>
</dbReference>
<comment type="caution">
    <text evidence="7">The sequence shown here is derived from an EMBL/GenBank/DDBJ whole genome shotgun (WGS) entry which is preliminary data.</text>
</comment>
<organism evidence="7 8">
    <name type="scientific">Candidatus Roizmanbacteria bacterium RIFCSPLOWO2_01_FULL_38_12</name>
    <dbReference type="NCBI Taxonomy" id="1802061"/>
    <lineage>
        <taxon>Bacteria</taxon>
        <taxon>Candidatus Roizmaniibacteriota</taxon>
    </lineage>
</organism>
<dbReference type="CDD" id="cd07035">
    <property type="entry name" value="TPP_PYR_POX_like"/>
    <property type="match status" value="1"/>
</dbReference>
<evidence type="ECO:0000313" key="7">
    <source>
        <dbReference type="EMBL" id="OGK47021.1"/>
    </source>
</evidence>
<evidence type="ECO:0000259" key="6">
    <source>
        <dbReference type="Pfam" id="PF02776"/>
    </source>
</evidence>
<dbReference type="STRING" id="1802061.A3A93_02775"/>
<evidence type="ECO:0000313" key="8">
    <source>
        <dbReference type="Proteomes" id="UP000177141"/>
    </source>
</evidence>
<reference evidence="7 8" key="1">
    <citation type="journal article" date="2016" name="Nat. Commun.">
        <title>Thousands of microbial genomes shed light on interconnected biogeochemical processes in an aquifer system.</title>
        <authorList>
            <person name="Anantharaman K."/>
            <person name="Brown C.T."/>
            <person name="Hug L.A."/>
            <person name="Sharon I."/>
            <person name="Castelle C.J."/>
            <person name="Probst A.J."/>
            <person name="Thomas B.C."/>
            <person name="Singh A."/>
            <person name="Wilkins M.J."/>
            <person name="Karaoz U."/>
            <person name="Brodie E.L."/>
            <person name="Williams K.H."/>
            <person name="Hubbard S.S."/>
            <person name="Banfield J.F."/>
        </authorList>
    </citation>
    <scope>NUCLEOTIDE SEQUENCE [LARGE SCALE GENOMIC DNA]</scope>
</reference>
<dbReference type="InterPro" id="IPR029035">
    <property type="entry name" value="DHS-like_NAD/FAD-binding_dom"/>
</dbReference>
<evidence type="ECO:0000256" key="1">
    <source>
        <dbReference type="ARBA" id="ARBA00007812"/>
    </source>
</evidence>
<dbReference type="InterPro" id="IPR011766">
    <property type="entry name" value="TPP_enzyme_TPP-bd"/>
</dbReference>
<evidence type="ECO:0000256" key="3">
    <source>
        <dbReference type="RuleBase" id="RU362132"/>
    </source>
</evidence>
<feature type="domain" description="Thiamine pyrophosphate enzyme central" evidence="4">
    <location>
        <begin position="202"/>
        <end position="337"/>
    </location>
</feature>
<evidence type="ECO:0000259" key="4">
    <source>
        <dbReference type="Pfam" id="PF00205"/>
    </source>
</evidence>
<dbReference type="FunFam" id="3.40.50.970:FF:000007">
    <property type="entry name" value="Acetolactate synthase"/>
    <property type="match status" value="1"/>
</dbReference>
<evidence type="ECO:0000259" key="5">
    <source>
        <dbReference type="Pfam" id="PF02775"/>
    </source>
</evidence>
<feature type="domain" description="Thiamine pyrophosphate enzyme TPP-binding" evidence="5">
    <location>
        <begin position="398"/>
        <end position="548"/>
    </location>
</feature>
<dbReference type="GO" id="GO:0050660">
    <property type="term" value="F:flavin adenine dinucleotide binding"/>
    <property type="evidence" value="ECO:0007669"/>
    <property type="project" value="TreeGrafter"/>
</dbReference>
<dbReference type="Gene3D" id="3.40.50.970">
    <property type="match status" value="2"/>
</dbReference>
<dbReference type="Gene3D" id="3.40.50.1220">
    <property type="entry name" value="TPP-binding domain"/>
    <property type="match status" value="1"/>
</dbReference>
<accession>A0A1F7IUI7</accession>
<dbReference type="GO" id="GO:0009097">
    <property type="term" value="P:isoleucine biosynthetic process"/>
    <property type="evidence" value="ECO:0007669"/>
    <property type="project" value="TreeGrafter"/>
</dbReference>
<feature type="domain" description="Thiamine pyrophosphate enzyme N-terminal TPP-binding" evidence="6">
    <location>
        <begin position="1"/>
        <end position="110"/>
    </location>
</feature>
<dbReference type="InterPro" id="IPR012001">
    <property type="entry name" value="Thiamin_PyroP_enz_TPP-bd_dom"/>
</dbReference>
<dbReference type="Pfam" id="PF02775">
    <property type="entry name" value="TPP_enzyme_C"/>
    <property type="match status" value="1"/>
</dbReference>
<evidence type="ECO:0008006" key="9">
    <source>
        <dbReference type="Google" id="ProtNLM"/>
    </source>
</evidence>
<dbReference type="GO" id="GO:0000287">
    <property type="term" value="F:magnesium ion binding"/>
    <property type="evidence" value="ECO:0007669"/>
    <property type="project" value="InterPro"/>
</dbReference>
<dbReference type="GO" id="GO:0003984">
    <property type="term" value="F:acetolactate synthase activity"/>
    <property type="evidence" value="ECO:0007669"/>
    <property type="project" value="TreeGrafter"/>
</dbReference>
<evidence type="ECO:0000256" key="2">
    <source>
        <dbReference type="ARBA" id="ARBA00023052"/>
    </source>
</evidence>